<keyword evidence="1" id="KW-0812">Transmembrane</keyword>
<organism evidence="2">
    <name type="scientific">Lentimicrobium saccharophilum</name>
    <dbReference type="NCBI Taxonomy" id="1678841"/>
    <lineage>
        <taxon>Bacteria</taxon>
        <taxon>Pseudomonadati</taxon>
        <taxon>Bacteroidota</taxon>
        <taxon>Bacteroidia</taxon>
        <taxon>Bacteroidales</taxon>
        <taxon>Lentimicrobiaceae</taxon>
        <taxon>Lentimicrobium</taxon>
    </lineage>
</organism>
<evidence type="ECO:0000313" key="2">
    <source>
        <dbReference type="EMBL" id="GAP44865.1"/>
    </source>
</evidence>
<dbReference type="AlphaFoldDB" id="A0A0S7C3V7"/>
<gene>
    <name evidence="2" type="ORF">TBC1_12679</name>
</gene>
<keyword evidence="1" id="KW-0472">Membrane</keyword>
<reference evidence="2" key="1">
    <citation type="journal article" date="2015" name="Genome Announc.">
        <title>Draft Genome Sequence of Bacteroidales Strain TBC1, a Novel Isolate from a Methanogenic Wastewater Treatment System.</title>
        <authorList>
            <person name="Tourlousse D.M."/>
            <person name="Matsuura N."/>
            <person name="Sun L."/>
            <person name="Toyonaga M."/>
            <person name="Kuroda K."/>
            <person name="Ohashi A."/>
            <person name="Cruz R."/>
            <person name="Yamaguchi T."/>
            <person name="Sekiguchi Y."/>
        </authorList>
    </citation>
    <scope>NUCLEOTIDE SEQUENCE [LARGE SCALE GENOMIC DNA]</scope>
    <source>
        <strain evidence="2">TBC1</strain>
    </source>
</reference>
<accession>A0A0S7C3V7</accession>
<name>A0A0S7C3V7_9BACT</name>
<keyword evidence="1" id="KW-1133">Transmembrane helix</keyword>
<dbReference type="EMBL" id="DF968183">
    <property type="protein sequence ID" value="GAP44865.1"/>
    <property type="molecule type" value="Genomic_DNA"/>
</dbReference>
<proteinExistence type="predicted"/>
<feature type="transmembrane region" description="Helical" evidence="1">
    <location>
        <begin position="230"/>
        <end position="245"/>
    </location>
</feature>
<feature type="transmembrane region" description="Helical" evidence="1">
    <location>
        <begin position="147"/>
        <end position="165"/>
    </location>
</feature>
<protein>
    <submittedName>
        <fullName evidence="2">Uncharacterized protein</fullName>
    </submittedName>
</protein>
<evidence type="ECO:0000256" key="1">
    <source>
        <dbReference type="SAM" id="Phobius"/>
    </source>
</evidence>
<sequence>MVGARDKNKSYYMMKNVILWIAALILTLGSAYYQRTTGPTYPIRGKVQLGYETIKYKLIRTYGGPDNAEISIDEPTGKIKGIFTYKRFKSYDEWTEVSMVNMGGKLVAYVPHQPPAGKVEYMIKLTDGTNTVELTEEPVIIRFKGHVPAYVLLPHILLMFLAMLFSTRTGIEVIARGSRTFTYTLFTTIFLLIGGLFLGPVMQKFAFGAYWTGWPMQGIFKFGDMTDNKTAVAFIFWLLALYMLWKNPEKRGWALVAAIVLFLVYMIPHSMLGSEIDHTAMPQ</sequence>
<keyword evidence="3" id="KW-1185">Reference proteome</keyword>
<feature type="transmembrane region" description="Helical" evidence="1">
    <location>
        <begin position="185"/>
        <end position="210"/>
    </location>
</feature>
<dbReference type="Proteomes" id="UP000053091">
    <property type="component" value="Unassembled WGS sequence"/>
</dbReference>
<evidence type="ECO:0000313" key="3">
    <source>
        <dbReference type="Proteomes" id="UP000053091"/>
    </source>
</evidence>
<feature type="transmembrane region" description="Helical" evidence="1">
    <location>
        <begin position="252"/>
        <end position="272"/>
    </location>
</feature>